<accession>A0AAN4Q743</accession>
<proteinExistence type="predicted"/>
<sequence>MDRQVVLNPPVANFKLVDRPIDHPWRARMLINVVTFAKRWRVDAPAQRNSPRGQWAVGISCI</sequence>
<dbReference type="Proteomes" id="UP000248291">
    <property type="component" value="Unassembled WGS sequence"/>
</dbReference>
<dbReference type="AlphaFoldDB" id="A0AAN4Q743"/>
<dbReference type="EMBL" id="BGKA01000157">
    <property type="protein sequence ID" value="GBH18446.1"/>
    <property type="molecule type" value="Genomic_DNA"/>
</dbReference>
<organism evidence="1 2">
    <name type="scientific">Pseudomonas syringae pv. actinidiae</name>
    <dbReference type="NCBI Taxonomy" id="103796"/>
    <lineage>
        <taxon>Bacteria</taxon>
        <taxon>Pseudomonadati</taxon>
        <taxon>Pseudomonadota</taxon>
        <taxon>Gammaproteobacteria</taxon>
        <taxon>Pseudomonadales</taxon>
        <taxon>Pseudomonadaceae</taxon>
        <taxon>Pseudomonas</taxon>
        <taxon>Pseudomonas syringae</taxon>
    </lineage>
</organism>
<evidence type="ECO:0000313" key="1">
    <source>
        <dbReference type="EMBL" id="GBH18446.1"/>
    </source>
</evidence>
<name>A0AAN4Q743_PSESF</name>
<evidence type="ECO:0000313" key="2">
    <source>
        <dbReference type="Proteomes" id="UP000248291"/>
    </source>
</evidence>
<protein>
    <submittedName>
        <fullName evidence="1">NADPH:quinone reductase or related Zn-dependent oxidoreductase</fullName>
    </submittedName>
</protein>
<comment type="caution">
    <text evidence="1">The sequence shown here is derived from an EMBL/GenBank/DDBJ whole genome shotgun (WGS) entry which is preliminary data.</text>
</comment>
<reference evidence="1 2" key="1">
    <citation type="submission" date="2018-04" db="EMBL/GenBank/DDBJ databases">
        <title>Draft genome sequence of Pseudomonas syringae pv. actinidiae biovar 3 strains isolated from kiwifruit in Kagawa prefecture.</title>
        <authorList>
            <person name="Tabuchi M."/>
            <person name="Saito M."/>
            <person name="Fujiwara S."/>
            <person name="Sasa N."/>
            <person name="Akimitsu K."/>
            <person name="Gomi K."/>
            <person name="Konishi-Sugita S."/>
            <person name="Hamano K."/>
            <person name="Kataoka I."/>
        </authorList>
    </citation>
    <scope>NUCLEOTIDE SEQUENCE [LARGE SCALE GENOMIC DNA]</scope>
    <source>
        <strain evidence="1 2">MAFF212211</strain>
    </source>
</reference>
<gene>
    <name evidence="1" type="ORF">KPSA3_04433</name>
</gene>